<comment type="similarity">
    <text evidence="1">Belongs to the CFAP298 family.</text>
</comment>
<dbReference type="AlphaFoldDB" id="A0ABD2S2E3"/>
<feature type="non-terminal residue" evidence="2">
    <location>
        <position position="1"/>
    </location>
</feature>
<gene>
    <name evidence="2" type="ORF">AABB24_030379</name>
</gene>
<dbReference type="Pfam" id="PF11069">
    <property type="entry name" value="CFAP298"/>
    <property type="match status" value="1"/>
</dbReference>
<proteinExistence type="inferred from homology"/>
<evidence type="ECO:0000256" key="1">
    <source>
        <dbReference type="ARBA" id="ARBA00009619"/>
    </source>
</evidence>
<accession>A0ABD2S2E3</accession>
<organism evidence="2 3">
    <name type="scientific">Solanum stoloniferum</name>
    <dbReference type="NCBI Taxonomy" id="62892"/>
    <lineage>
        <taxon>Eukaryota</taxon>
        <taxon>Viridiplantae</taxon>
        <taxon>Streptophyta</taxon>
        <taxon>Embryophyta</taxon>
        <taxon>Tracheophyta</taxon>
        <taxon>Spermatophyta</taxon>
        <taxon>Magnoliopsida</taxon>
        <taxon>eudicotyledons</taxon>
        <taxon>Gunneridae</taxon>
        <taxon>Pentapetalae</taxon>
        <taxon>asterids</taxon>
        <taxon>lamiids</taxon>
        <taxon>Solanales</taxon>
        <taxon>Solanaceae</taxon>
        <taxon>Solanoideae</taxon>
        <taxon>Solaneae</taxon>
        <taxon>Solanum</taxon>
    </lineage>
</organism>
<evidence type="ECO:0000313" key="2">
    <source>
        <dbReference type="EMBL" id="KAL3338199.1"/>
    </source>
</evidence>
<dbReference type="Proteomes" id="UP001627284">
    <property type="component" value="Unassembled WGS sequence"/>
</dbReference>
<keyword evidence="3" id="KW-1185">Reference proteome</keyword>
<dbReference type="PANTHER" id="PTHR13238:SF0">
    <property type="entry name" value="CILIA- AND FLAGELLA-ASSOCIATED PROTEIN 298"/>
    <property type="match status" value="1"/>
</dbReference>
<evidence type="ECO:0000313" key="3">
    <source>
        <dbReference type="Proteomes" id="UP001627284"/>
    </source>
</evidence>
<sequence length="221" mass="25141">HFEFFRKKCSINTERNGVPKIFPNVKQVQKEKLSIKSSLAKASRMVRVHVKHGDGEFLYDTETTSTIDEIAKDIIEIANFQSKIQCFAVEFESHLSKLQGDPKAMPLARALSEATSYASKDQVKHNRPLSLYVLRDHTRSIEKEFLVMYSVMGLLNSDLQQFLSDLQILEENTVQLLWAGKELTRGKKLCDFIGRNEKTKIVIRLQSPIPPPASLSGGEKY</sequence>
<dbReference type="PANTHER" id="PTHR13238">
    <property type="entry name" value="PROTEIN C21ORF59"/>
    <property type="match status" value="1"/>
</dbReference>
<dbReference type="InterPro" id="IPR021298">
    <property type="entry name" value="CFAP298"/>
</dbReference>
<reference evidence="2 3" key="1">
    <citation type="submission" date="2024-05" db="EMBL/GenBank/DDBJ databases">
        <title>De novo assembly of an allotetraploid wild potato.</title>
        <authorList>
            <person name="Hosaka A.J."/>
        </authorList>
    </citation>
    <scope>NUCLEOTIDE SEQUENCE [LARGE SCALE GENOMIC DNA]</scope>
    <source>
        <tissue evidence="2">Young leaves</tissue>
    </source>
</reference>
<name>A0ABD2S2E3_9SOLN</name>
<comment type="caution">
    <text evidence="2">The sequence shown here is derived from an EMBL/GenBank/DDBJ whole genome shotgun (WGS) entry which is preliminary data.</text>
</comment>
<dbReference type="EMBL" id="JBJKTR010000017">
    <property type="protein sequence ID" value="KAL3338199.1"/>
    <property type="molecule type" value="Genomic_DNA"/>
</dbReference>
<protein>
    <submittedName>
        <fullName evidence="2">Uncharacterized protein</fullName>
    </submittedName>
</protein>